<dbReference type="EMBL" id="BAAALF010000006">
    <property type="protein sequence ID" value="GAA1219442.1"/>
    <property type="molecule type" value="Genomic_DNA"/>
</dbReference>
<dbReference type="Proteomes" id="UP001500037">
    <property type="component" value="Unassembled WGS sequence"/>
</dbReference>
<dbReference type="CDD" id="cd01561">
    <property type="entry name" value="CBS_like"/>
    <property type="match status" value="1"/>
</dbReference>
<protein>
    <submittedName>
        <fullName evidence="5">PLP-dependent cysteine synthase family protein</fullName>
    </submittedName>
</protein>
<gene>
    <name evidence="5" type="ORF">GCM10009665_06910</name>
</gene>
<dbReference type="Pfam" id="PF00291">
    <property type="entry name" value="PALP"/>
    <property type="match status" value="1"/>
</dbReference>
<evidence type="ECO:0000313" key="6">
    <source>
        <dbReference type="Proteomes" id="UP001500037"/>
    </source>
</evidence>
<dbReference type="PANTHER" id="PTHR10314">
    <property type="entry name" value="CYSTATHIONINE BETA-SYNTHASE"/>
    <property type="match status" value="1"/>
</dbReference>
<evidence type="ECO:0000313" key="5">
    <source>
        <dbReference type="EMBL" id="GAA1219442.1"/>
    </source>
</evidence>
<dbReference type="InterPro" id="IPR001926">
    <property type="entry name" value="TrpB-like_PALP"/>
</dbReference>
<sequence length="389" mass="41677">MSTTVRGSTRANPYPSPIAHDLPQPAGAPRNTPSELVGNTPVLWIAQPLSSAPRGFWAKLEGANPGGIKDRPALHMVAAARSRGQLLPGAPIVESTSGTLGLGLALAGATYGHPVVLITDPGIEPLMLHQLRALGARVETVAEPHPLGGWQEARRTRVRELLHDTANAWSPDQYNNPDNAAAYTGLALELVFQLGRIDTLVAAVGTGGHSAGTARALRKFFPELRLVGVDSIHSTIFGQSAGPRLMRGLGSSIHPGNVDHAAFDEVHWVAPHEAVWTCRRLARHHCASGGWSVGAVALVAGWLAQTQPPGERIAAIFPDGMLRYWDTIYSDDYCRSHDLLERPPAREPDEIATPDERTVERWTRCTRVTPPPGSRAGQPVTTSATGARR</sequence>
<dbReference type="RefSeq" id="WP_344438923.1">
    <property type="nucleotide sequence ID" value="NZ_BAAALF010000006.1"/>
</dbReference>
<dbReference type="InterPro" id="IPR036052">
    <property type="entry name" value="TrpB-like_PALP_sf"/>
</dbReference>
<dbReference type="InterPro" id="IPR050214">
    <property type="entry name" value="Cys_Synth/Cystath_Beta-Synth"/>
</dbReference>
<feature type="domain" description="Tryptophan synthase beta chain-like PALP" evidence="4">
    <location>
        <begin position="35"/>
        <end position="319"/>
    </location>
</feature>
<organism evidence="5 6">
    <name type="scientific">Kitasatospora nipponensis</name>
    <dbReference type="NCBI Taxonomy" id="258049"/>
    <lineage>
        <taxon>Bacteria</taxon>
        <taxon>Bacillati</taxon>
        <taxon>Actinomycetota</taxon>
        <taxon>Actinomycetes</taxon>
        <taxon>Kitasatosporales</taxon>
        <taxon>Streptomycetaceae</taxon>
        <taxon>Kitasatospora</taxon>
    </lineage>
</organism>
<comment type="cofactor">
    <cofactor evidence="1">
        <name>pyridoxal 5'-phosphate</name>
        <dbReference type="ChEBI" id="CHEBI:597326"/>
    </cofactor>
</comment>
<feature type="region of interest" description="Disordered" evidence="3">
    <location>
        <begin position="344"/>
        <end position="389"/>
    </location>
</feature>
<evidence type="ECO:0000259" key="4">
    <source>
        <dbReference type="Pfam" id="PF00291"/>
    </source>
</evidence>
<proteinExistence type="predicted"/>
<evidence type="ECO:0000256" key="3">
    <source>
        <dbReference type="SAM" id="MobiDB-lite"/>
    </source>
</evidence>
<dbReference type="Gene3D" id="3.40.50.1100">
    <property type="match status" value="2"/>
</dbReference>
<dbReference type="SUPFAM" id="SSF53686">
    <property type="entry name" value="Tryptophan synthase beta subunit-like PLP-dependent enzymes"/>
    <property type="match status" value="1"/>
</dbReference>
<feature type="region of interest" description="Disordered" evidence="3">
    <location>
        <begin position="1"/>
        <end position="34"/>
    </location>
</feature>
<keyword evidence="6" id="KW-1185">Reference proteome</keyword>
<evidence type="ECO:0000256" key="1">
    <source>
        <dbReference type="ARBA" id="ARBA00001933"/>
    </source>
</evidence>
<feature type="compositionally biased region" description="Polar residues" evidence="3">
    <location>
        <begin position="1"/>
        <end position="11"/>
    </location>
</feature>
<feature type="compositionally biased region" description="Basic and acidic residues" evidence="3">
    <location>
        <begin position="344"/>
        <end position="363"/>
    </location>
</feature>
<feature type="compositionally biased region" description="Polar residues" evidence="3">
    <location>
        <begin position="379"/>
        <end position="389"/>
    </location>
</feature>
<keyword evidence="2" id="KW-0663">Pyridoxal phosphate</keyword>
<accession>A0ABN1VQR7</accession>
<evidence type="ECO:0000256" key="2">
    <source>
        <dbReference type="ARBA" id="ARBA00022898"/>
    </source>
</evidence>
<name>A0ABN1VQR7_9ACTN</name>
<comment type="caution">
    <text evidence="5">The sequence shown here is derived from an EMBL/GenBank/DDBJ whole genome shotgun (WGS) entry which is preliminary data.</text>
</comment>
<reference evidence="5 6" key="1">
    <citation type="journal article" date="2019" name="Int. J. Syst. Evol. Microbiol.">
        <title>The Global Catalogue of Microorganisms (GCM) 10K type strain sequencing project: providing services to taxonomists for standard genome sequencing and annotation.</title>
        <authorList>
            <consortium name="The Broad Institute Genomics Platform"/>
            <consortium name="The Broad Institute Genome Sequencing Center for Infectious Disease"/>
            <person name="Wu L."/>
            <person name="Ma J."/>
        </authorList>
    </citation>
    <scope>NUCLEOTIDE SEQUENCE [LARGE SCALE GENOMIC DNA]</scope>
    <source>
        <strain evidence="5 6">JCM 13004</strain>
    </source>
</reference>